<dbReference type="Gene3D" id="1.10.286.20">
    <property type="match status" value="1"/>
</dbReference>
<dbReference type="PANTHER" id="PTHR30437">
    <property type="entry name" value="TRANSCRIPTION ELONGATION FACTOR GREA"/>
    <property type="match status" value="1"/>
</dbReference>
<dbReference type="InterPro" id="IPR023459">
    <property type="entry name" value="Tscrpt_elong_fac_GreA/B_fam"/>
</dbReference>
<protein>
    <submittedName>
        <fullName evidence="3">Nucleoside diphosphate kinase regulator</fullName>
    </submittedName>
</protein>
<dbReference type="Gene3D" id="3.10.50.30">
    <property type="entry name" value="Transcription elongation factor, GreA/GreB, C-terminal domain"/>
    <property type="match status" value="1"/>
</dbReference>
<comment type="caution">
    <text evidence="3">The sequence shown here is derived from an EMBL/GenBank/DDBJ whole genome shotgun (WGS) entry which is preliminary data.</text>
</comment>
<feature type="domain" description="Regulator of nucleoside diphosphate kinase N-terminal" evidence="2">
    <location>
        <begin position="3"/>
        <end position="41"/>
    </location>
</feature>
<keyword evidence="3" id="KW-0808">Transferase</keyword>
<evidence type="ECO:0000259" key="2">
    <source>
        <dbReference type="Pfam" id="PF14760"/>
    </source>
</evidence>
<dbReference type="GO" id="GO:0016301">
    <property type="term" value="F:kinase activity"/>
    <property type="evidence" value="ECO:0007669"/>
    <property type="project" value="UniProtKB-KW"/>
</dbReference>
<gene>
    <name evidence="3" type="primary">rnk</name>
    <name evidence="3" type="ORF">LE190_03070</name>
</gene>
<dbReference type="NCBIfam" id="NF004396">
    <property type="entry name" value="PRK05753.1"/>
    <property type="match status" value="1"/>
</dbReference>
<dbReference type="Proteomes" id="UP001198602">
    <property type="component" value="Unassembled WGS sequence"/>
</dbReference>
<evidence type="ECO:0000313" key="3">
    <source>
        <dbReference type="EMBL" id="MCA1854913.1"/>
    </source>
</evidence>
<keyword evidence="3" id="KW-0418">Kinase</keyword>
<evidence type="ECO:0000259" key="1">
    <source>
        <dbReference type="Pfam" id="PF01272"/>
    </source>
</evidence>
<dbReference type="RefSeq" id="WP_224942687.1">
    <property type="nucleotide sequence ID" value="NZ_JAHYBX010000001.1"/>
</dbReference>
<keyword evidence="4" id="KW-1185">Reference proteome</keyword>
<proteinExistence type="predicted"/>
<dbReference type="InterPro" id="IPR001437">
    <property type="entry name" value="Tscrpt_elong_fac_GreA/B_C"/>
</dbReference>
<dbReference type="PANTHER" id="PTHR30437:SF5">
    <property type="entry name" value="REGULATOR OF NUCLEOSIDE DIPHOSPHATE KINASE"/>
    <property type="match status" value="1"/>
</dbReference>
<dbReference type="InterPro" id="IPR036953">
    <property type="entry name" value="GreA/GreB_C_sf"/>
</dbReference>
<dbReference type="Pfam" id="PF01272">
    <property type="entry name" value="GreA_GreB"/>
    <property type="match status" value="1"/>
</dbReference>
<accession>A0ABS7Y5F5</accession>
<dbReference type="Pfam" id="PF14760">
    <property type="entry name" value="Rnk_N"/>
    <property type="match status" value="1"/>
</dbReference>
<dbReference type="SUPFAM" id="SSF54534">
    <property type="entry name" value="FKBP-like"/>
    <property type="match status" value="1"/>
</dbReference>
<sequence length="135" mass="15048">MKPTILVSWLDMDRLDRMLDAVPASQVAARDALLEELGRATLAEPQDIPPDVVTMNSRVRFSFDDAEEEVTMTLTYPKDMAGQPDQLSILTPVGTALLGLKVGDTIRWERPDGAMFALTVRGIEYQPESDGKYHR</sequence>
<feature type="domain" description="Transcription elongation factor GreA/GreB C-terminal" evidence="1">
    <location>
        <begin position="49"/>
        <end position="125"/>
    </location>
</feature>
<dbReference type="InterPro" id="IPR029462">
    <property type="entry name" value="Rnk_N"/>
</dbReference>
<organism evidence="3 4">
    <name type="scientific">Massilia hydrophila</name>
    <dbReference type="NCBI Taxonomy" id="3044279"/>
    <lineage>
        <taxon>Bacteria</taxon>
        <taxon>Pseudomonadati</taxon>
        <taxon>Pseudomonadota</taxon>
        <taxon>Betaproteobacteria</taxon>
        <taxon>Burkholderiales</taxon>
        <taxon>Oxalobacteraceae</taxon>
        <taxon>Telluria group</taxon>
        <taxon>Massilia</taxon>
    </lineage>
</organism>
<dbReference type="EMBL" id="JAHYBX010000001">
    <property type="protein sequence ID" value="MCA1854913.1"/>
    <property type="molecule type" value="Genomic_DNA"/>
</dbReference>
<evidence type="ECO:0000313" key="4">
    <source>
        <dbReference type="Proteomes" id="UP001198602"/>
    </source>
</evidence>
<reference evidence="3 4" key="1">
    <citation type="submission" date="2021-07" db="EMBL/GenBank/DDBJ databases">
        <title>Characterization of Violacein-producing bacteria and related species.</title>
        <authorList>
            <person name="Wilson H.S."/>
            <person name="De Leon M.E."/>
        </authorList>
    </citation>
    <scope>NUCLEOTIDE SEQUENCE [LARGE SCALE GENOMIC DNA]</scope>
    <source>
        <strain evidence="3 4">HSC-2F05</strain>
    </source>
</reference>
<name>A0ABS7Y5F5_9BURK</name>